<dbReference type="EMBL" id="JAFKDB010000015">
    <property type="protein sequence ID" value="MBN7770303.1"/>
    <property type="molecule type" value="Genomic_DNA"/>
</dbReference>
<sequence length="96" mass="10625">MPSMNAQVATTNPARLINRLCKHFRHKIDAEWNEVEATLKFPAGECYLAAGSGLLRLECRASNETELETVGQIVSSHLIRFSGDEVEEVAWQPVAA</sequence>
<evidence type="ECO:0000313" key="2">
    <source>
        <dbReference type="Proteomes" id="UP000664344"/>
    </source>
</evidence>
<dbReference type="InterPro" id="IPR014543">
    <property type="entry name" value="UCP028291"/>
</dbReference>
<dbReference type="Pfam" id="PF09981">
    <property type="entry name" value="DUF2218"/>
    <property type="match status" value="1"/>
</dbReference>
<name>A0ABS3BEN5_9GAMM</name>
<protein>
    <submittedName>
        <fullName evidence="1">DUF2218 domain-containing protein</fullName>
    </submittedName>
</protein>
<organism evidence="1 2">
    <name type="scientific">Marinobacter daepoensis</name>
    <dbReference type="NCBI Taxonomy" id="262077"/>
    <lineage>
        <taxon>Bacteria</taxon>
        <taxon>Pseudomonadati</taxon>
        <taxon>Pseudomonadota</taxon>
        <taxon>Gammaproteobacteria</taxon>
        <taxon>Pseudomonadales</taxon>
        <taxon>Marinobacteraceae</taxon>
        <taxon>Marinobacter</taxon>
    </lineage>
</organism>
<comment type="caution">
    <text evidence="1">The sequence shown here is derived from an EMBL/GenBank/DDBJ whole genome shotgun (WGS) entry which is preliminary data.</text>
</comment>
<accession>A0ABS3BEN5</accession>
<keyword evidence="2" id="KW-1185">Reference proteome</keyword>
<proteinExistence type="predicted"/>
<reference evidence="1 2" key="1">
    <citation type="submission" date="2021-02" db="EMBL/GenBank/DDBJ databases">
        <title>PHA producing bacteria isolated from coastal sediment in Guangdong, Shenzhen.</title>
        <authorList>
            <person name="Zheng W."/>
            <person name="Yu S."/>
            <person name="Huang Y."/>
        </authorList>
    </citation>
    <scope>NUCLEOTIDE SEQUENCE [LARGE SCALE GENOMIC DNA]</scope>
    <source>
        <strain evidence="1 2">TN21-5</strain>
    </source>
</reference>
<evidence type="ECO:0000313" key="1">
    <source>
        <dbReference type="EMBL" id="MBN7770303.1"/>
    </source>
</evidence>
<dbReference type="Proteomes" id="UP000664344">
    <property type="component" value="Unassembled WGS sequence"/>
</dbReference>
<dbReference type="Gene3D" id="3.30.310.50">
    <property type="entry name" value="Alpha-D-phosphohexomutase, C-terminal domain"/>
    <property type="match status" value="1"/>
</dbReference>
<gene>
    <name evidence="1" type="ORF">JYP53_10375</name>
</gene>